<evidence type="ECO:0000313" key="3">
    <source>
        <dbReference type="Proteomes" id="UP000315017"/>
    </source>
</evidence>
<proteinExistence type="predicted"/>
<name>A0A517YAG7_9BACT</name>
<dbReference type="Proteomes" id="UP000315017">
    <property type="component" value="Chromosome"/>
</dbReference>
<sequence length="80" mass="8859">MPNPPSVSPEQSDESLNNSLRKRLTAIATGIPLHVEGNQPNLLELAQEIQAARRRSLLAHIAEVMARCQVNSTTKRECEQ</sequence>
<accession>A0A517YAG7</accession>
<organism evidence="2 3">
    <name type="scientific">Anatilimnocola aggregata</name>
    <dbReference type="NCBI Taxonomy" id="2528021"/>
    <lineage>
        <taxon>Bacteria</taxon>
        <taxon>Pseudomonadati</taxon>
        <taxon>Planctomycetota</taxon>
        <taxon>Planctomycetia</taxon>
        <taxon>Pirellulales</taxon>
        <taxon>Pirellulaceae</taxon>
        <taxon>Anatilimnocola</taxon>
    </lineage>
</organism>
<evidence type="ECO:0000256" key="1">
    <source>
        <dbReference type="SAM" id="MobiDB-lite"/>
    </source>
</evidence>
<dbReference type="KEGG" id="aagg:ETAA8_23110"/>
<protein>
    <submittedName>
        <fullName evidence="2">Uncharacterized protein</fullName>
    </submittedName>
</protein>
<evidence type="ECO:0000313" key="2">
    <source>
        <dbReference type="EMBL" id="QDU27225.1"/>
    </source>
</evidence>
<feature type="region of interest" description="Disordered" evidence="1">
    <location>
        <begin position="1"/>
        <end position="20"/>
    </location>
</feature>
<dbReference type="EMBL" id="CP036274">
    <property type="protein sequence ID" value="QDU27225.1"/>
    <property type="molecule type" value="Genomic_DNA"/>
</dbReference>
<dbReference type="AlphaFoldDB" id="A0A517YAG7"/>
<gene>
    <name evidence="2" type="ORF">ETAA8_23110</name>
</gene>
<feature type="compositionally biased region" description="Polar residues" evidence="1">
    <location>
        <begin position="8"/>
        <end position="19"/>
    </location>
</feature>
<keyword evidence="3" id="KW-1185">Reference proteome</keyword>
<reference evidence="2 3" key="1">
    <citation type="submission" date="2019-02" db="EMBL/GenBank/DDBJ databases">
        <title>Deep-cultivation of Planctomycetes and their phenomic and genomic characterization uncovers novel biology.</title>
        <authorList>
            <person name="Wiegand S."/>
            <person name="Jogler M."/>
            <person name="Boedeker C."/>
            <person name="Pinto D."/>
            <person name="Vollmers J."/>
            <person name="Rivas-Marin E."/>
            <person name="Kohn T."/>
            <person name="Peeters S.H."/>
            <person name="Heuer A."/>
            <person name="Rast P."/>
            <person name="Oberbeckmann S."/>
            <person name="Bunk B."/>
            <person name="Jeske O."/>
            <person name="Meyerdierks A."/>
            <person name="Storesund J.E."/>
            <person name="Kallscheuer N."/>
            <person name="Luecker S."/>
            <person name="Lage O.M."/>
            <person name="Pohl T."/>
            <person name="Merkel B.J."/>
            <person name="Hornburger P."/>
            <person name="Mueller R.-W."/>
            <person name="Bruemmer F."/>
            <person name="Labrenz M."/>
            <person name="Spormann A.M."/>
            <person name="Op den Camp H."/>
            <person name="Overmann J."/>
            <person name="Amann R."/>
            <person name="Jetten M.S.M."/>
            <person name="Mascher T."/>
            <person name="Medema M.H."/>
            <person name="Devos D.P."/>
            <person name="Kaster A.-K."/>
            <person name="Ovreas L."/>
            <person name="Rohde M."/>
            <person name="Galperin M.Y."/>
            <person name="Jogler C."/>
        </authorList>
    </citation>
    <scope>NUCLEOTIDE SEQUENCE [LARGE SCALE GENOMIC DNA]</scope>
    <source>
        <strain evidence="2 3">ETA_A8</strain>
    </source>
</reference>